<dbReference type="AlphaFoldDB" id="A0ABC9C2I1"/>
<dbReference type="Proteomes" id="UP001497457">
    <property type="component" value="Chromosome 28b"/>
</dbReference>
<dbReference type="Pfam" id="PF07762">
    <property type="entry name" value="DUF1618"/>
    <property type="match status" value="1"/>
</dbReference>
<name>A0ABC9C2I1_9POAL</name>
<keyword evidence="3" id="KW-1185">Reference proteome</keyword>
<evidence type="ECO:0000259" key="1">
    <source>
        <dbReference type="Pfam" id="PF07762"/>
    </source>
</evidence>
<feature type="domain" description="DUF1618" evidence="1">
    <location>
        <begin position="219"/>
        <end position="405"/>
    </location>
</feature>
<gene>
    <name evidence="2" type="ORF">URODEC1_LOCUS69607</name>
</gene>
<dbReference type="PANTHER" id="PTHR33074">
    <property type="entry name" value="EXPRESSED PROTEIN-RELATED"/>
    <property type="match status" value="1"/>
</dbReference>
<evidence type="ECO:0000313" key="3">
    <source>
        <dbReference type="Proteomes" id="UP001497457"/>
    </source>
</evidence>
<reference evidence="2" key="1">
    <citation type="submission" date="2024-10" db="EMBL/GenBank/DDBJ databases">
        <authorList>
            <person name="Ryan C."/>
        </authorList>
    </citation>
    <scope>NUCLEOTIDE SEQUENCE [LARGE SCALE GENOMIC DNA]</scope>
</reference>
<dbReference type="PANTHER" id="PTHR33074:SF18">
    <property type="entry name" value="OS06G0718700 PROTEIN"/>
    <property type="match status" value="1"/>
</dbReference>
<organism evidence="2 3">
    <name type="scientific">Urochloa decumbens</name>
    <dbReference type="NCBI Taxonomy" id="240449"/>
    <lineage>
        <taxon>Eukaryota</taxon>
        <taxon>Viridiplantae</taxon>
        <taxon>Streptophyta</taxon>
        <taxon>Embryophyta</taxon>
        <taxon>Tracheophyta</taxon>
        <taxon>Spermatophyta</taxon>
        <taxon>Magnoliopsida</taxon>
        <taxon>Liliopsida</taxon>
        <taxon>Poales</taxon>
        <taxon>Poaceae</taxon>
        <taxon>PACMAD clade</taxon>
        <taxon>Panicoideae</taxon>
        <taxon>Panicodae</taxon>
        <taxon>Paniceae</taxon>
        <taxon>Melinidinae</taxon>
        <taxon>Urochloa</taxon>
    </lineage>
</organism>
<accession>A0ABC9C2I1</accession>
<evidence type="ECO:0000313" key="2">
    <source>
        <dbReference type="EMBL" id="CAL5009676.1"/>
    </source>
</evidence>
<dbReference type="InterPro" id="IPR011676">
    <property type="entry name" value="DUF1618"/>
</dbReference>
<proteinExistence type="predicted"/>
<dbReference type="EMBL" id="OZ075138">
    <property type="protein sequence ID" value="CAL5009676.1"/>
    <property type="molecule type" value="Genomic_DNA"/>
</dbReference>
<sequence>MAVASSSAGPEGKAQRDTPSRILLDLEGYIADCSKATTAWSKTSTGLPISVAFCIARPPVLSHFFVHCPGLDLAELSRPPKAICSDSDLVLLRVPLHPNARWSERHNDYFVYRMHPQRPKLDLLPNPHPASFGDDEIAILSCGDGYVVAGLKVLPAFELHLCRSAGGGKPGSSWTSQAVSVEERTRDRVCPMPVSAENKMYHMTAKTIAIGGEKGTVGWVDLCRGILLCDVLSPDSPLKLRDIPLPLPARGNWTNFLNYRACFYRDVAVGDRRDVIKYVEMEITPPEHVPVFPSSPEPDSYSEWLNSQEESPESYALVPGSWMATTYSLPILVGSWEDWRRDSSVRSAGLKLPDGNATHKLLQKLISSNGLNDSKEQEATEATLSLGYLNMAYPMIVAGDDDTVYLMCKGTFRGSMAAVVSVDVRTSILQGVAKLETEMHARFKCCCLASEISKHVRTCQ</sequence>
<protein>
    <recommendedName>
        <fullName evidence="1">DUF1618 domain-containing protein</fullName>
    </recommendedName>
</protein>